<comment type="caution">
    <text evidence="6">The sequence shown here is derived from an EMBL/GenBank/DDBJ whole genome shotgun (WGS) entry which is preliminary data.</text>
</comment>
<dbReference type="EMBL" id="NBIV01000079">
    <property type="protein sequence ID" value="PXF44889.1"/>
    <property type="molecule type" value="Genomic_DNA"/>
</dbReference>
<dbReference type="AlphaFoldDB" id="A0A2V3IS04"/>
<feature type="domain" description="PROP1-like PPR" evidence="5">
    <location>
        <begin position="217"/>
        <end position="374"/>
    </location>
</feature>
<feature type="region of interest" description="Disordered" evidence="4">
    <location>
        <begin position="1"/>
        <end position="35"/>
    </location>
</feature>
<accession>A0A2V3IS04</accession>
<evidence type="ECO:0000256" key="2">
    <source>
        <dbReference type="ARBA" id="ARBA00022737"/>
    </source>
</evidence>
<feature type="repeat" description="PPR" evidence="3">
    <location>
        <begin position="319"/>
        <end position="349"/>
    </location>
</feature>
<proteinExistence type="inferred from homology"/>
<comment type="similarity">
    <text evidence="1">Belongs to the PPR family. P subfamily.</text>
</comment>
<dbReference type="STRING" id="448386.A0A2V3IS04"/>
<dbReference type="InterPro" id="IPR011990">
    <property type="entry name" value="TPR-like_helical_dom_sf"/>
</dbReference>
<dbReference type="Proteomes" id="UP000247409">
    <property type="component" value="Unassembled WGS sequence"/>
</dbReference>
<evidence type="ECO:0000313" key="6">
    <source>
        <dbReference type="EMBL" id="PXF44889.1"/>
    </source>
</evidence>
<evidence type="ECO:0000256" key="4">
    <source>
        <dbReference type="SAM" id="MobiDB-lite"/>
    </source>
</evidence>
<dbReference type="NCBIfam" id="TIGR00756">
    <property type="entry name" value="PPR"/>
    <property type="match status" value="6"/>
</dbReference>
<keyword evidence="2" id="KW-0677">Repeat</keyword>
<organism evidence="6 7">
    <name type="scientific">Gracilariopsis chorda</name>
    <dbReference type="NCBI Taxonomy" id="448386"/>
    <lineage>
        <taxon>Eukaryota</taxon>
        <taxon>Rhodophyta</taxon>
        <taxon>Florideophyceae</taxon>
        <taxon>Rhodymeniophycidae</taxon>
        <taxon>Gracilariales</taxon>
        <taxon>Gracilariaceae</taxon>
        <taxon>Gracilariopsis</taxon>
    </lineage>
</organism>
<reference evidence="6 7" key="1">
    <citation type="journal article" date="2018" name="Mol. Biol. Evol.">
        <title>Analysis of the draft genome of the red seaweed Gracilariopsis chorda provides insights into genome size evolution in Rhodophyta.</title>
        <authorList>
            <person name="Lee J."/>
            <person name="Yang E.C."/>
            <person name="Graf L."/>
            <person name="Yang J.H."/>
            <person name="Qiu H."/>
            <person name="Zel Zion U."/>
            <person name="Chan C.X."/>
            <person name="Stephens T.G."/>
            <person name="Weber A.P.M."/>
            <person name="Boo G.H."/>
            <person name="Boo S.M."/>
            <person name="Kim K.M."/>
            <person name="Shin Y."/>
            <person name="Jung M."/>
            <person name="Lee S.J."/>
            <person name="Yim H.S."/>
            <person name="Lee J.H."/>
            <person name="Bhattacharya D."/>
            <person name="Yoon H.S."/>
        </authorList>
    </citation>
    <scope>NUCLEOTIDE SEQUENCE [LARGE SCALE GENOMIC DNA]</scope>
    <source>
        <strain evidence="6 7">SKKU-2015</strain>
        <tissue evidence="6">Whole body</tissue>
    </source>
</reference>
<evidence type="ECO:0000256" key="3">
    <source>
        <dbReference type="PROSITE-ProRule" id="PRU00708"/>
    </source>
</evidence>
<feature type="repeat" description="PPR" evidence="3">
    <location>
        <begin position="213"/>
        <end position="247"/>
    </location>
</feature>
<dbReference type="Pfam" id="PF01535">
    <property type="entry name" value="PPR"/>
    <property type="match status" value="1"/>
</dbReference>
<dbReference type="Pfam" id="PF13041">
    <property type="entry name" value="PPR_2"/>
    <property type="match status" value="1"/>
</dbReference>
<dbReference type="InterPro" id="IPR033443">
    <property type="entry name" value="PROP1-like_PPR_dom"/>
</dbReference>
<dbReference type="InterPro" id="IPR002885">
    <property type="entry name" value="PPR_rpt"/>
</dbReference>
<gene>
    <name evidence="6" type="ORF">BWQ96_05379</name>
</gene>
<dbReference type="InterPro" id="IPR050872">
    <property type="entry name" value="PPR_P_subfamily"/>
</dbReference>
<feature type="repeat" description="PPR" evidence="3">
    <location>
        <begin position="108"/>
        <end position="142"/>
    </location>
</feature>
<dbReference type="Pfam" id="PF17177">
    <property type="entry name" value="PPR_long"/>
    <property type="match status" value="1"/>
</dbReference>
<name>A0A2V3IS04_9FLOR</name>
<dbReference type="Gene3D" id="1.25.40.10">
    <property type="entry name" value="Tetratricopeptide repeat domain"/>
    <property type="match status" value="2"/>
</dbReference>
<protein>
    <submittedName>
        <fullName evidence="6">Pentatricopeptide repeat-containing protein</fullName>
    </submittedName>
</protein>
<evidence type="ECO:0000259" key="5">
    <source>
        <dbReference type="Pfam" id="PF17177"/>
    </source>
</evidence>
<sequence length="554" mass="62833">MMPDERRAGKAIPKPYGLIPGASQRTRHSRGSRPTMRSKISAVLINGTQAQRNEIMQLLREGQTLLSIHEFNEVVSCLIRQKRLSEALSVVELTEHKPLSDLITISKSVKTYTILIDLYGKTQNLERAFSIFYGMFRKGVQPNVITYNAMIAACSRNSEADLANEVFKEMQDNGLKPDKFTYGSLIDLYSKSGNVDQAFELSKEMSLNGVEKDQTIYSALMEGCGRAEQPERAFEVYEEMKRNAIWPNMITFSVLIDMCANAREPERAFHIFAETRHWGYTRPNVVVYTALIDACSKGGWPDKAELVLKNMVRNRVKPNHITYGALLDGWTRKGDFDRAFEVLNRMESKHRVRPNAILVGGLIDACRRHRQCSRVRALWDVIVKYNIKPSRMYYPGLIAMAVSQGELQIACAIVLHAYARGHLRRVALNSENPALHAMACALVYLRHELRVANSEKATQETRKREERLRVVFGSVAMTVEQMDSMTSLAACEYALSWGDIELGEDDFPAHRQRVSNRNKISALSKSISEAAREAKDQAFENYQRYRSSCEANGQ</sequence>
<keyword evidence="7" id="KW-1185">Reference proteome</keyword>
<dbReference type="PANTHER" id="PTHR46128:SF329">
    <property type="entry name" value="MITOCHONDRIAL GROUP I INTRON SPLICING FACTOR DMR1"/>
    <property type="match status" value="1"/>
</dbReference>
<evidence type="ECO:0000313" key="7">
    <source>
        <dbReference type="Proteomes" id="UP000247409"/>
    </source>
</evidence>
<feature type="repeat" description="PPR" evidence="3">
    <location>
        <begin position="248"/>
        <end position="282"/>
    </location>
</feature>
<feature type="repeat" description="PPR" evidence="3">
    <location>
        <begin position="143"/>
        <end position="177"/>
    </location>
</feature>
<feature type="repeat" description="PPR" evidence="3">
    <location>
        <begin position="178"/>
        <end position="212"/>
    </location>
</feature>
<dbReference type="PANTHER" id="PTHR46128">
    <property type="entry name" value="MITOCHONDRIAL GROUP I INTRON SPLICING FACTOR CCM1"/>
    <property type="match status" value="1"/>
</dbReference>
<dbReference type="PROSITE" id="PS51375">
    <property type="entry name" value="PPR"/>
    <property type="match status" value="7"/>
</dbReference>
<evidence type="ECO:0000256" key="1">
    <source>
        <dbReference type="ARBA" id="ARBA00007626"/>
    </source>
</evidence>
<feature type="repeat" description="PPR" evidence="3">
    <location>
        <begin position="284"/>
        <end position="318"/>
    </location>
</feature>
<dbReference type="OrthoDB" id="4117at2759"/>